<dbReference type="Proteomes" id="UP001292094">
    <property type="component" value="Unassembled WGS sequence"/>
</dbReference>
<feature type="compositionally biased region" description="Basic and acidic residues" evidence="1">
    <location>
        <begin position="14"/>
        <end position="28"/>
    </location>
</feature>
<evidence type="ECO:0000256" key="1">
    <source>
        <dbReference type="SAM" id="MobiDB-lite"/>
    </source>
</evidence>
<feature type="compositionally biased region" description="Basic residues" evidence="1">
    <location>
        <begin position="197"/>
        <end position="220"/>
    </location>
</feature>
<feature type="compositionally biased region" description="Polar residues" evidence="1">
    <location>
        <begin position="335"/>
        <end position="344"/>
    </location>
</feature>
<feature type="compositionally biased region" description="Low complexity" evidence="1">
    <location>
        <begin position="178"/>
        <end position="196"/>
    </location>
</feature>
<feature type="compositionally biased region" description="Low complexity" evidence="1">
    <location>
        <begin position="221"/>
        <end position="247"/>
    </location>
</feature>
<sequence length="385" mass="42806">MQRGVASNEEGDGGEVKEELPKKVRAEEMPPAPHGYPPYTTYDSFLLSYRLRYPTMAPAPSWTATPLLTRDGKALPPPPPGFVRDSVPMPVPHYLSQGPPVLADPGRVVPLSDSQKFERHYQPNVALAPPKVRDKMREAHHRDVSDHCQDHHHNNTNTTKLPLYVFGRGVDCIKRESSPLPCSSPVSLHKVTQTQQQHHHHHSSPPPHHHHHHHHHHHQHQQQQQQQQQHHHTTSPSSQRTSPQSQTRKMCSPDTSTPRHPELELSTTDSDTDSVNSLGNHSETVEEAEGLMRGWSDRAAASKVKQMVADLVSRLTAAEHQNTLLKRRLEAQSREQLCSTPKTQTKSEGSVGEKVEGGGVGGQTPSVITPTSPIKIEPSEVVDSC</sequence>
<accession>A0AAE1NHX0</accession>
<keyword evidence="3" id="KW-1185">Reference proteome</keyword>
<evidence type="ECO:0000313" key="3">
    <source>
        <dbReference type="Proteomes" id="UP001292094"/>
    </source>
</evidence>
<comment type="caution">
    <text evidence="2">The sequence shown here is derived from an EMBL/GenBank/DDBJ whole genome shotgun (WGS) entry which is preliminary data.</text>
</comment>
<feature type="region of interest" description="Disordered" evidence="1">
    <location>
        <begin position="1"/>
        <end position="37"/>
    </location>
</feature>
<dbReference type="EMBL" id="JAWZYT010006035">
    <property type="protein sequence ID" value="KAK4288991.1"/>
    <property type="molecule type" value="Genomic_DNA"/>
</dbReference>
<organism evidence="2 3">
    <name type="scientific">Petrolisthes manimaculis</name>
    <dbReference type="NCBI Taxonomy" id="1843537"/>
    <lineage>
        <taxon>Eukaryota</taxon>
        <taxon>Metazoa</taxon>
        <taxon>Ecdysozoa</taxon>
        <taxon>Arthropoda</taxon>
        <taxon>Crustacea</taxon>
        <taxon>Multicrustacea</taxon>
        <taxon>Malacostraca</taxon>
        <taxon>Eumalacostraca</taxon>
        <taxon>Eucarida</taxon>
        <taxon>Decapoda</taxon>
        <taxon>Pleocyemata</taxon>
        <taxon>Anomura</taxon>
        <taxon>Galatheoidea</taxon>
        <taxon>Porcellanidae</taxon>
        <taxon>Petrolisthes</taxon>
    </lineage>
</organism>
<reference evidence="2" key="1">
    <citation type="submission" date="2023-11" db="EMBL/GenBank/DDBJ databases">
        <title>Genome assemblies of two species of porcelain crab, Petrolisthes cinctipes and Petrolisthes manimaculis (Anomura: Porcellanidae).</title>
        <authorList>
            <person name="Angst P."/>
        </authorList>
    </citation>
    <scope>NUCLEOTIDE SEQUENCE</scope>
    <source>
        <strain evidence="2">PB745_02</strain>
        <tissue evidence="2">Gill</tissue>
    </source>
</reference>
<feature type="compositionally biased region" description="Polar residues" evidence="1">
    <location>
        <begin position="363"/>
        <end position="372"/>
    </location>
</feature>
<name>A0AAE1NHX0_9EUCA</name>
<proteinExistence type="predicted"/>
<feature type="region of interest" description="Disordered" evidence="1">
    <location>
        <begin position="335"/>
        <end position="385"/>
    </location>
</feature>
<gene>
    <name evidence="2" type="ORF">Pmani_038017</name>
</gene>
<dbReference type="AlphaFoldDB" id="A0AAE1NHX0"/>
<feature type="region of interest" description="Disordered" evidence="1">
    <location>
        <begin position="178"/>
        <end position="289"/>
    </location>
</feature>
<protein>
    <submittedName>
        <fullName evidence="2">Uncharacterized protein</fullName>
    </submittedName>
</protein>
<evidence type="ECO:0000313" key="2">
    <source>
        <dbReference type="EMBL" id="KAK4288991.1"/>
    </source>
</evidence>